<gene>
    <name evidence="15" type="ORF">CTHT_0063190</name>
</gene>
<organism evidence="16">
    <name type="scientific">Chaetomium thermophilum (strain DSM 1495 / CBS 144.50 / IMI 039719)</name>
    <name type="common">Thermochaetoides thermophila</name>
    <dbReference type="NCBI Taxonomy" id="759272"/>
    <lineage>
        <taxon>Eukaryota</taxon>
        <taxon>Fungi</taxon>
        <taxon>Dikarya</taxon>
        <taxon>Ascomycota</taxon>
        <taxon>Pezizomycotina</taxon>
        <taxon>Sordariomycetes</taxon>
        <taxon>Sordariomycetidae</taxon>
        <taxon>Sordariales</taxon>
        <taxon>Chaetomiaceae</taxon>
        <taxon>Thermochaetoides</taxon>
    </lineage>
</organism>
<comment type="domain">
    <text evidence="10">The N-terminal domain has structural similarity with S-adenosyl-L-methionine-dependent methyltransferases, but does not bind S-adenosyl-L-methionine. It is required for correct assembly of the 2 Fe-S clusters.</text>
</comment>
<reference evidence="15 16" key="1">
    <citation type="journal article" date="2011" name="Cell">
        <title>Insight into structure and assembly of the nuclear pore complex by utilizing the genome of a eukaryotic thermophile.</title>
        <authorList>
            <person name="Amlacher S."/>
            <person name="Sarges P."/>
            <person name="Flemming D."/>
            <person name="van Noort V."/>
            <person name="Kunze R."/>
            <person name="Devos D.P."/>
            <person name="Arumugam M."/>
            <person name="Bork P."/>
            <person name="Hurt E."/>
        </authorList>
    </citation>
    <scope>NUCLEOTIDE SEQUENCE [LARGE SCALE GENOMIC DNA]</scope>
    <source>
        <strain evidence="16">DSM 1495 / CBS 144.50 / IMI 039719</strain>
    </source>
</reference>
<dbReference type="KEGG" id="cthr:CTHT_0063190"/>
<keyword evidence="16" id="KW-1185">Reference proteome</keyword>
<keyword evidence="4 10" id="KW-0963">Cytoplasm</keyword>
<feature type="binding site" evidence="10">
    <location>
        <position position="238"/>
    </location>
    <ligand>
        <name>[2Fe-2S] cluster</name>
        <dbReference type="ChEBI" id="CHEBI:190135"/>
    </ligand>
</feature>
<sequence length="336" mass="36022">MSPPSLTIDLTPDLDFSPATTTTQQTSNNGQQQRTLLLAPPSLPALGAQGEARLASLFALYPRAATDLHMLDRLVSGLVTLPSATYDLILILTGTLVSDEERQLLRDRTLWNKIAGAVKPGGIVKGEDGNAVSLTGDKDVVKEAVLAGLVVRDGGGEFGKPEYAEEEVVPLKLGFGKKKDATKPAQPAQTQAPAGVGFVDFNDDLDLDAEDDDDVIDEETLLTEEDMRRGPMQPPPECAPKLGKKRRACKDCTCGLAQRLEAEEKARREKAEAARNALKLKSEELTELDFTVPGKTGSCGSCYLGDAFRCADCPYLGLPAFKPGEEVKILNNAAQL</sequence>
<evidence type="ECO:0000256" key="9">
    <source>
        <dbReference type="ARBA" id="ARBA00023128"/>
    </source>
</evidence>
<dbReference type="Pfam" id="PF16803">
    <property type="entry name" value="DRE2_N"/>
    <property type="match status" value="1"/>
</dbReference>
<feature type="binding site" evidence="10">
    <location>
        <position position="254"/>
    </location>
    <ligand>
        <name>[2Fe-2S] cluster</name>
        <dbReference type="ChEBI" id="CHEBI:190135"/>
    </ligand>
</feature>
<comment type="cofactor">
    <cofactor evidence="10">
        <name>[2Fe-2S] cluster</name>
        <dbReference type="ChEBI" id="CHEBI:190135"/>
    </cofactor>
</comment>
<dbReference type="GO" id="GO:0009055">
    <property type="term" value="F:electron transfer activity"/>
    <property type="evidence" value="ECO:0007669"/>
    <property type="project" value="UniProtKB-UniRule"/>
</dbReference>
<evidence type="ECO:0000256" key="8">
    <source>
        <dbReference type="ARBA" id="ARBA00023014"/>
    </source>
</evidence>
<dbReference type="HAMAP" id="MF_03115">
    <property type="entry name" value="Anamorsin"/>
    <property type="match status" value="1"/>
</dbReference>
<evidence type="ECO:0000313" key="16">
    <source>
        <dbReference type="Proteomes" id="UP000008066"/>
    </source>
</evidence>
<evidence type="ECO:0000256" key="6">
    <source>
        <dbReference type="ARBA" id="ARBA00022723"/>
    </source>
</evidence>
<protein>
    <submittedName>
        <fullName evidence="15">Uncharacterized protein</fullName>
    </submittedName>
</protein>
<dbReference type="EMBL" id="GL988046">
    <property type="protein sequence ID" value="EGS18295.1"/>
    <property type="molecule type" value="Genomic_DNA"/>
</dbReference>
<dbReference type="GO" id="GO:0051537">
    <property type="term" value="F:2 iron, 2 sulfur cluster binding"/>
    <property type="evidence" value="ECO:0007669"/>
    <property type="project" value="UniProtKB-UniRule"/>
</dbReference>
<evidence type="ECO:0000256" key="4">
    <source>
        <dbReference type="ARBA" id="ARBA00022490"/>
    </source>
</evidence>
<accession>G0SEB8</accession>
<dbReference type="GO" id="GO:0005758">
    <property type="term" value="C:mitochondrial intermembrane space"/>
    <property type="evidence" value="ECO:0007669"/>
    <property type="project" value="UniProtKB-SubCell"/>
</dbReference>
<feature type="region of interest" description="Fe-S binding site B" evidence="10">
    <location>
        <begin position="299"/>
        <end position="313"/>
    </location>
</feature>
<dbReference type="HOGENOM" id="CLU_067152_1_0_1"/>
<dbReference type="PANTHER" id="PTHR13273:SF14">
    <property type="entry name" value="ANAMORSIN"/>
    <property type="match status" value="1"/>
</dbReference>
<dbReference type="GO" id="GO:0016226">
    <property type="term" value="P:iron-sulfur cluster assembly"/>
    <property type="evidence" value="ECO:0007669"/>
    <property type="project" value="UniProtKB-UniRule"/>
</dbReference>
<feature type="region of interest" description="Disordered" evidence="12">
    <location>
        <begin position="11"/>
        <end position="32"/>
    </location>
</feature>
<keyword evidence="11" id="KW-0175">Coiled coil</keyword>
<comment type="domain">
    <text evidence="10">The C-terminal domain binds 2 Fe-S clusters but is otherwise mostly in an intrinsically disordered conformation.</text>
</comment>
<evidence type="ECO:0000256" key="5">
    <source>
        <dbReference type="ARBA" id="ARBA00022714"/>
    </source>
</evidence>
<keyword evidence="9 10" id="KW-0496">Mitochondrion</keyword>
<feature type="compositionally biased region" description="Low complexity" evidence="12">
    <location>
        <begin position="20"/>
        <end position="32"/>
    </location>
</feature>
<evidence type="ECO:0000256" key="3">
    <source>
        <dbReference type="ARBA" id="ARBA00022485"/>
    </source>
</evidence>
<dbReference type="OrthoDB" id="311633at2759"/>
<feature type="domain" description="Anamorsin C-terminal" evidence="13">
    <location>
        <begin position="234"/>
        <end position="329"/>
    </location>
</feature>
<feature type="short sequence motif" description="Cx2C motif 2" evidence="10">
    <location>
        <begin position="310"/>
        <end position="313"/>
    </location>
</feature>
<feature type="binding site" evidence="10">
    <location>
        <position position="299"/>
    </location>
    <ligand>
        <name>[4Fe-4S] cluster</name>
        <dbReference type="ChEBI" id="CHEBI:49883"/>
    </ligand>
</feature>
<feature type="binding site" evidence="10">
    <location>
        <position position="302"/>
    </location>
    <ligand>
        <name>[4Fe-4S] cluster</name>
        <dbReference type="ChEBI" id="CHEBI:49883"/>
    </ligand>
</feature>
<dbReference type="InterPro" id="IPR007785">
    <property type="entry name" value="Anamorsin"/>
</dbReference>
<evidence type="ECO:0000256" key="2">
    <source>
        <dbReference type="ARBA" id="ARBA00008169"/>
    </source>
</evidence>
<evidence type="ECO:0000256" key="11">
    <source>
        <dbReference type="SAM" id="Coils"/>
    </source>
</evidence>
<feature type="binding site" evidence="10">
    <location>
        <position position="310"/>
    </location>
    <ligand>
        <name>[4Fe-4S] cluster</name>
        <dbReference type="ChEBI" id="CHEBI:49883"/>
    </ligand>
</feature>
<name>G0SEB8_CHATD</name>
<dbReference type="RefSeq" id="XP_006696626.1">
    <property type="nucleotide sequence ID" value="XM_006696563.1"/>
</dbReference>
<feature type="short sequence motif" description="Cx2C motif 1" evidence="10">
    <location>
        <begin position="299"/>
        <end position="302"/>
    </location>
</feature>
<feature type="binding site" evidence="10">
    <location>
        <position position="252"/>
    </location>
    <ligand>
        <name>[2Fe-2S] cluster</name>
        <dbReference type="ChEBI" id="CHEBI:190135"/>
    </ligand>
</feature>
<evidence type="ECO:0000256" key="12">
    <source>
        <dbReference type="SAM" id="MobiDB-lite"/>
    </source>
</evidence>
<keyword evidence="6 10" id="KW-0479">Metal-binding</keyword>
<keyword evidence="8 10" id="KW-0411">Iron-sulfur</keyword>
<comment type="subcellular location">
    <subcellularLocation>
        <location evidence="10">Cytoplasm</location>
    </subcellularLocation>
    <subcellularLocation>
        <location evidence="10">Mitochondrion intermembrane space</location>
    </subcellularLocation>
</comment>
<dbReference type="AlphaFoldDB" id="G0SEB8"/>
<feature type="binding site" evidence="10">
    <location>
        <position position="249"/>
    </location>
    <ligand>
        <name>[2Fe-2S] cluster</name>
        <dbReference type="ChEBI" id="CHEBI:190135"/>
    </ligand>
</feature>
<dbReference type="OMA" id="DFVMPVT"/>
<evidence type="ECO:0000256" key="1">
    <source>
        <dbReference type="ARBA" id="ARBA00001966"/>
    </source>
</evidence>
<keyword evidence="7 10" id="KW-0408">Iron</keyword>
<feature type="domain" description="Fe-S cluster assembly protein Dre2 N-terminal" evidence="14">
    <location>
        <begin position="33"/>
        <end position="172"/>
    </location>
</feature>
<comment type="domain">
    <text evidence="10">The twin Cx2C motifs are involved in the recognition by the mitochondrial MIA40-ERV1 disulfide relay system. The formation of 2 disulfide bonds in the Cx2C motifs through dithiol/disulfide exchange reactions effectively traps the protein in the mitochondrial intermembrane space.</text>
</comment>
<dbReference type="Pfam" id="PF05093">
    <property type="entry name" value="CIAPIN1"/>
    <property type="match status" value="1"/>
</dbReference>
<dbReference type="PANTHER" id="PTHR13273">
    <property type="entry name" value="ANAMORSIN"/>
    <property type="match status" value="1"/>
</dbReference>
<feature type="region of interest" description="Fe-S binding site A" evidence="10">
    <location>
        <begin position="238"/>
        <end position="254"/>
    </location>
</feature>
<dbReference type="GO" id="GO:0051539">
    <property type="term" value="F:4 iron, 4 sulfur cluster binding"/>
    <property type="evidence" value="ECO:0007669"/>
    <property type="project" value="UniProtKB-KW"/>
</dbReference>
<evidence type="ECO:0000256" key="10">
    <source>
        <dbReference type="HAMAP-Rule" id="MF_03115"/>
    </source>
</evidence>
<dbReference type="InterPro" id="IPR046408">
    <property type="entry name" value="CIAPIN1"/>
</dbReference>
<feature type="coiled-coil region" evidence="11">
    <location>
        <begin position="257"/>
        <end position="288"/>
    </location>
</feature>
<dbReference type="GeneID" id="18260357"/>
<dbReference type="STRING" id="759272.G0SEB8"/>
<comment type="caution">
    <text evidence="10">Lacks conserved residue(s) required for the propagation of feature annotation.</text>
</comment>
<comment type="similarity">
    <text evidence="2 10">Belongs to the anamorsin family.</text>
</comment>
<evidence type="ECO:0000259" key="13">
    <source>
        <dbReference type="Pfam" id="PF05093"/>
    </source>
</evidence>
<feature type="binding site" evidence="10">
    <location>
        <position position="313"/>
    </location>
    <ligand>
        <name>[4Fe-4S] cluster</name>
        <dbReference type="ChEBI" id="CHEBI:49883"/>
    </ligand>
</feature>
<proteinExistence type="inferred from homology"/>
<keyword evidence="5 10" id="KW-0001">2Fe-2S</keyword>
<evidence type="ECO:0000256" key="7">
    <source>
        <dbReference type="ARBA" id="ARBA00023004"/>
    </source>
</evidence>
<comment type="cofactor">
    <cofactor evidence="1 10">
        <name>[4Fe-4S] cluster</name>
        <dbReference type="ChEBI" id="CHEBI:49883"/>
    </cofactor>
</comment>
<dbReference type="eggNOG" id="KOG4020">
    <property type="taxonomic scope" value="Eukaryota"/>
</dbReference>
<dbReference type="InterPro" id="IPR031838">
    <property type="entry name" value="Dre2_N"/>
</dbReference>
<dbReference type="GO" id="GO:0046872">
    <property type="term" value="F:metal ion binding"/>
    <property type="evidence" value="ECO:0007669"/>
    <property type="project" value="UniProtKB-KW"/>
</dbReference>
<evidence type="ECO:0000259" key="14">
    <source>
        <dbReference type="Pfam" id="PF16803"/>
    </source>
</evidence>
<keyword evidence="3 10" id="KW-0004">4Fe-4S</keyword>
<dbReference type="Proteomes" id="UP000008066">
    <property type="component" value="Unassembled WGS sequence"/>
</dbReference>
<evidence type="ECO:0000313" key="15">
    <source>
        <dbReference type="EMBL" id="EGS18295.1"/>
    </source>
</evidence>